<dbReference type="WBParaSite" id="ES5_v2.g25681.t1">
    <property type="protein sequence ID" value="ES5_v2.g25681.t1"/>
    <property type="gene ID" value="ES5_v2.g25681"/>
</dbReference>
<name>A0AC34G888_9BILA</name>
<reference evidence="2" key="1">
    <citation type="submission" date="2022-11" db="UniProtKB">
        <authorList>
            <consortium name="WormBaseParasite"/>
        </authorList>
    </citation>
    <scope>IDENTIFICATION</scope>
</reference>
<organism evidence="1 2">
    <name type="scientific">Panagrolaimus sp. ES5</name>
    <dbReference type="NCBI Taxonomy" id="591445"/>
    <lineage>
        <taxon>Eukaryota</taxon>
        <taxon>Metazoa</taxon>
        <taxon>Ecdysozoa</taxon>
        <taxon>Nematoda</taxon>
        <taxon>Chromadorea</taxon>
        <taxon>Rhabditida</taxon>
        <taxon>Tylenchina</taxon>
        <taxon>Panagrolaimomorpha</taxon>
        <taxon>Panagrolaimoidea</taxon>
        <taxon>Panagrolaimidae</taxon>
        <taxon>Panagrolaimus</taxon>
    </lineage>
</organism>
<evidence type="ECO:0000313" key="2">
    <source>
        <dbReference type="WBParaSite" id="ES5_v2.g25681.t1"/>
    </source>
</evidence>
<dbReference type="Proteomes" id="UP000887579">
    <property type="component" value="Unplaced"/>
</dbReference>
<sequence length="248" mass="28534">MQKLDATSEEVLPKSIDFFRTDPVTIAYQQSSTVAYHPQNPLSTTPITFRINTGQSYIDFSKCYLVTSFKISKKGKDDKLFLPITKDDPVSFIQNFGGSFIKSLRVMFNGKQVYNSNELYAYNSYLRRRLGLDVSRNQEYLQLSGYFEDGLDQMSGEGFEARRALYENGATFETVCSIDADIFRQKKLLLNQMVVEIEITPHNNFFALLNTGKDEYKYSIVDCKLYTKQHLLVPQLEGEFHFVMDSSL</sequence>
<protein>
    <submittedName>
        <fullName evidence="2">Uncharacterized protein</fullName>
    </submittedName>
</protein>
<proteinExistence type="predicted"/>
<accession>A0AC34G888</accession>
<evidence type="ECO:0000313" key="1">
    <source>
        <dbReference type="Proteomes" id="UP000887579"/>
    </source>
</evidence>